<dbReference type="PROSITE" id="PS51419">
    <property type="entry name" value="RAB"/>
    <property type="match status" value="1"/>
</dbReference>
<evidence type="ECO:0000313" key="3">
    <source>
        <dbReference type="EMBL" id="GAG88730.1"/>
    </source>
</evidence>
<gene>
    <name evidence="3" type="ORF">S01H4_22666</name>
</gene>
<dbReference type="SMART" id="SM00175">
    <property type="entry name" value="RAB"/>
    <property type="match status" value="1"/>
</dbReference>
<dbReference type="InterPro" id="IPR027417">
    <property type="entry name" value="P-loop_NTPase"/>
</dbReference>
<dbReference type="SMART" id="SM00174">
    <property type="entry name" value="RHO"/>
    <property type="match status" value="1"/>
</dbReference>
<dbReference type="PRINTS" id="PR00449">
    <property type="entry name" value="RASTRNSFRMNG"/>
</dbReference>
<dbReference type="InterPro" id="IPR001806">
    <property type="entry name" value="Small_GTPase"/>
</dbReference>
<dbReference type="SUPFAM" id="SSF52540">
    <property type="entry name" value="P-loop containing nucleoside triphosphate hydrolases"/>
    <property type="match status" value="1"/>
</dbReference>
<sequence length="192" mass="21793">KKHANIRLEGEIVVTNEGPEYILKMCALGDGAVGKTSCIMRFTEDSFGEKYKATIGTNIAVKNIEVEMSKGEIVKAQIVLWDLAGQPSYKELRQRYMVGSSMAFIVYDVTRPSTFMNVYEWYRNFRAVCPKSVIVLVANKVDMKERLVPEVAGLMLSNWLELKYIETSAKTGKNINALFIECARETILREYD</sequence>
<dbReference type="AlphaFoldDB" id="X1B1A2"/>
<dbReference type="GO" id="GO:0003924">
    <property type="term" value="F:GTPase activity"/>
    <property type="evidence" value="ECO:0007669"/>
    <property type="project" value="InterPro"/>
</dbReference>
<protein>
    <recommendedName>
        <fullName evidence="4">GTP-binding protein</fullName>
    </recommendedName>
</protein>
<evidence type="ECO:0000256" key="1">
    <source>
        <dbReference type="ARBA" id="ARBA00022741"/>
    </source>
</evidence>
<feature type="non-terminal residue" evidence="3">
    <location>
        <position position="1"/>
    </location>
</feature>
<dbReference type="PROSITE" id="PS51420">
    <property type="entry name" value="RHO"/>
    <property type="match status" value="1"/>
</dbReference>
<comment type="caution">
    <text evidence="3">The sequence shown here is derived from an EMBL/GenBank/DDBJ whole genome shotgun (WGS) entry which is preliminary data.</text>
</comment>
<dbReference type="CDD" id="cd00154">
    <property type="entry name" value="Rab"/>
    <property type="match status" value="1"/>
</dbReference>
<dbReference type="Pfam" id="PF00071">
    <property type="entry name" value="Ras"/>
    <property type="match status" value="1"/>
</dbReference>
<dbReference type="PANTHER" id="PTHR47977">
    <property type="entry name" value="RAS-RELATED PROTEIN RAB"/>
    <property type="match status" value="1"/>
</dbReference>
<reference evidence="3" key="1">
    <citation type="journal article" date="2014" name="Front. Microbiol.">
        <title>High frequency of phylogenetically diverse reductive dehalogenase-homologous genes in deep subseafloor sedimentary metagenomes.</title>
        <authorList>
            <person name="Kawai M."/>
            <person name="Futagami T."/>
            <person name="Toyoda A."/>
            <person name="Takaki Y."/>
            <person name="Nishi S."/>
            <person name="Hori S."/>
            <person name="Arai W."/>
            <person name="Tsubouchi T."/>
            <person name="Morono Y."/>
            <person name="Uchiyama I."/>
            <person name="Ito T."/>
            <person name="Fujiyama A."/>
            <person name="Inagaki F."/>
            <person name="Takami H."/>
        </authorList>
    </citation>
    <scope>NUCLEOTIDE SEQUENCE</scope>
    <source>
        <strain evidence="3">Expedition CK06-06</strain>
    </source>
</reference>
<dbReference type="EMBL" id="BART01010420">
    <property type="protein sequence ID" value="GAG88730.1"/>
    <property type="molecule type" value="Genomic_DNA"/>
</dbReference>
<name>X1B1A2_9ZZZZ</name>
<accession>X1B1A2</accession>
<evidence type="ECO:0008006" key="4">
    <source>
        <dbReference type="Google" id="ProtNLM"/>
    </source>
</evidence>
<keyword evidence="2" id="KW-0342">GTP-binding</keyword>
<dbReference type="GO" id="GO:0005525">
    <property type="term" value="F:GTP binding"/>
    <property type="evidence" value="ECO:0007669"/>
    <property type="project" value="UniProtKB-KW"/>
</dbReference>
<evidence type="ECO:0000256" key="2">
    <source>
        <dbReference type="ARBA" id="ARBA00023134"/>
    </source>
</evidence>
<organism evidence="3">
    <name type="scientific">marine sediment metagenome</name>
    <dbReference type="NCBI Taxonomy" id="412755"/>
    <lineage>
        <taxon>unclassified sequences</taxon>
        <taxon>metagenomes</taxon>
        <taxon>ecological metagenomes</taxon>
    </lineage>
</organism>
<keyword evidence="1" id="KW-0547">Nucleotide-binding</keyword>
<dbReference type="InterPro" id="IPR050227">
    <property type="entry name" value="Rab"/>
</dbReference>
<dbReference type="SMART" id="SM00173">
    <property type="entry name" value="RAS"/>
    <property type="match status" value="1"/>
</dbReference>
<dbReference type="Gene3D" id="3.40.50.300">
    <property type="entry name" value="P-loop containing nucleotide triphosphate hydrolases"/>
    <property type="match status" value="1"/>
</dbReference>
<dbReference type="FunFam" id="3.40.50.300:FF:001447">
    <property type="entry name" value="Ras-related protein Rab-1B"/>
    <property type="match status" value="1"/>
</dbReference>
<dbReference type="PROSITE" id="PS51421">
    <property type="entry name" value="RAS"/>
    <property type="match status" value="1"/>
</dbReference>
<dbReference type="NCBIfam" id="TIGR00231">
    <property type="entry name" value="small_GTP"/>
    <property type="match status" value="1"/>
</dbReference>
<proteinExistence type="predicted"/>
<dbReference type="SMART" id="SM00176">
    <property type="entry name" value="RAN"/>
    <property type="match status" value="1"/>
</dbReference>
<dbReference type="InterPro" id="IPR005225">
    <property type="entry name" value="Small_GTP-bd"/>
</dbReference>